<dbReference type="OrthoDB" id="600370at2759"/>
<comment type="similarity">
    <text evidence="1">Belongs to the disease resistance NB-LRR family.</text>
</comment>
<keyword evidence="5" id="KW-0611">Plant defense</keyword>
<proteinExistence type="inferred from homology"/>
<dbReference type="CDD" id="cd14798">
    <property type="entry name" value="RX-CC_like"/>
    <property type="match status" value="1"/>
</dbReference>
<evidence type="ECO:0000256" key="3">
    <source>
        <dbReference type="ARBA" id="ARBA00022737"/>
    </source>
</evidence>
<keyword evidence="10" id="KW-1185">Reference proteome</keyword>
<evidence type="ECO:0000313" key="9">
    <source>
        <dbReference type="EMBL" id="KAF3336558.1"/>
    </source>
</evidence>
<protein>
    <submittedName>
        <fullName evidence="9">Putative disease resistance RPP13-like protein 3</fullName>
    </submittedName>
</protein>
<keyword evidence="2" id="KW-0433">Leucine-rich repeat</keyword>
<organism evidence="9 10">
    <name type="scientific">Carex littledalei</name>
    <dbReference type="NCBI Taxonomy" id="544730"/>
    <lineage>
        <taxon>Eukaryota</taxon>
        <taxon>Viridiplantae</taxon>
        <taxon>Streptophyta</taxon>
        <taxon>Embryophyta</taxon>
        <taxon>Tracheophyta</taxon>
        <taxon>Spermatophyta</taxon>
        <taxon>Magnoliopsida</taxon>
        <taxon>Liliopsida</taxon>
        <taxon>Poales</taxon>
        <taxon>Cyperaceae</taxon>
        <taxon>Cyperoideae</taxon>
        <taxon>Cariceae</taxon>
        <taxon>Carex</taxon>
        <taxon>Carex subgen. Euthyceras</taxon>
    </lineage>
</organism>
<evidence type="ECO:0000259" key="8">
    <source>
        <dbReference type="Pfam" id="PF18052"/>
    </source>
</evidence>
<evidence type="ECO:0000256" key="5">
    <source>
        <dbReference type="ARBA" id="ARBA00022821"/>
    </source>
</evidence>
<dbReference type="GO" id="GO:0005524">
    <property type="term" value="F:ATP binding"/>
    <property type="evidence" value="ECO:0007669"/>
    <property type="project" value="UniProtKB-KW"/>
</dbReference>
<name>A0A833RBE3_9POAL</name>
<evidence type="ECO:0000256" key="1">
    <source>
        <dbReference type="ARBA" id="ARBA00008894"/>
    </source>
</evidence>
<comment type="caution">
    <text evidence="9">The sequence shown here is derived from an EMBL/GenBank/DDBJ whole genome shotgun (WGS) entry which is preliminary data.</text>
</comment>
<dbReference type="Pfam" id="PF00931">
    <property type="entry name" value="NB-ARC"/>
    <property type="match status" value="1"/>
</dbReference>
<evidence type="ECO:0000259" key="7">
    <source>
        <dbReference type="Pfam" id="PF00931"/>
    </source>
</evidence>
<dbReference type="InterPro" id="IPR038005">
    <property type="entry name" value="RX-like_CC"/>
</dbReference>
<dbReference type="SUPFAM" id="SSF52540">
    <property type="entry name" value="P-loop containing nucleoside triphosphate hydrolases"/>
    <property type="match status" value="1"/>
</dbReference>
<dbReference type="InterPro" id="IPR002182">
    <property type="entry name" value="NB-ARC"/>
</dbReference>
<dbReference type="PANTHER" id="PTHR36766:SF30">
    <property type="entry name" value="TIR-NBS TYPE DISEASE RESISTANCE PROTEIN-RELATED"/>
    <property type="match status" value="1"/>
</dbReference>
<dbReference type="GO" id="GO:0006952">
    <property type="term" value="P:defense response"/>
    <property type="evidence" value="ECO:0007669"/>
    <property type="project" value="UniProtKB-KW"/>
</dbReference>
<keyword evidence="4" id="KW-0547">Nucleotide-binding</keyword>
<gene>
    <name evidence="9" type="ORF">FCM35_KLT19144</name>
</gene>
<accession>A0A833RBE3</accession>
<evidence type="ECO:0000256" key="6">
    <source>
        <dbReference type="ARBA" id="ARBA00022840"/>
    </source>
</evidence>
<keyword evidence="3" id="KW-0677">Repeat</keyword>
<feature type="domain" description="Disease resistance N-terminal" evidence="8">
    <location>
        <begin position="6"/>
        <end position="93"/>
    </location>
</feature>
<evidence type="ECO:0000256" key="4">
    <source>
        <dbReference type="ARBA" id="ARBA00022741"/>
    </source>
</evidence>
<dbReference type="Pfam" id="PF18052">
    <property type="entry name" value="Rx_N"/>
    <property type="match status" value="1"/>
</dbReference>
<feature type="domain" description="NB-ARC" evidence="7">
    <location>
        <begin position="193"/>
        <end position="287"/>
    </location>
</feature>
<dbReference type="Gene3D" id="3.40.50.300">
    <property type="entry name" value="P-loop containing nucleotide triphosphate hydrolases"/>
    <property type="match status" value="1"/>
</dbReference>
<dbReference type="Proteomes" id="UP000623129">
    <property type="component" value="Unassembled WGS sequence"/>
</dbReference>
<keyword evidence="6" id="KW-0067">ATP-binding</keyword>
<dbReference type="EMBL" id="SWLB01000007">
    <property type="protein sequence ID" value="KAF3336558.1"/>
    <property type="molecule type" value="Genomic_DNA"/>
</dbReference>
<dbReference type="InterPro" id="IPR027417">
    <property type="entry name" value="P-loop_NTPase"/>
</dbReference>
<dbReference type="GO" id="GO:0043531">
    <property type="term" value="F:ADP binding"/>
    <property type="evidence" value="ECO:0007669"/>
    <property type="project" value="InterPro"/>
</dbReference>
<evidence type="ECO:0000256" key="2">
    <source>
        <dbReference type="ARBA" id="ARBA00022614"/>
    </source>
</evidence>
<dbReference type="AlphaFoldDB" id="A0A833RBE3"/>
<dbReference type="Gene3D" id="1.20.5.4130">
    <property type="match status" value="1"/>
</dbReference>
<dbReference type="PANTHER" id="PTHR36766">
    <property type="entry name" value="PLANT BROAD-SPECTRUM MILDEW RESISTANCE PROTEIN RPW8"/>
    <property type="match status" value="1"/>
</dbReference>
<sequence>MPFPNISSVILKLGELLVQEGIYLYGTDDKIKWVNTELTRIWFFLGDAELKWKNGDAAVMNWVKELTYVGYEIEDFIDLIKYKNEIRRRRKGFIGSISRYAHLPGEIIALHKVGAKIEKIKAKLEEISKGIERYGIISSGNRGNEESGGCGGDDMINIERFHSPHFVDDMDVDGKGGLRRSEGESSSSISIKKINEMGELELKREIFEFLQGRKYLVVLDDVWGIDDWEKIRHIFPDNNNGSKILLTTRNMEVAEHADPRSAPLELQVLSDVESWELLRRKIFPRNHEVKIQSLMYVYLPCFSEEVLRNEITQNLHKLYMGFTLVDHRIKWLMLLKILQQQNKLVSLTIDVDKGLLEMDKTDIAKLHSYQLLICR</sequence>
<evidence type="ECO:0000313" key="10">
    <source>
        <dbReference type="Proteomes" id="UP000623129"/>
    </source>
</evidence>
<reference evidence="9" key="1">
    <citation type="submission" date="2020-01" db="EMBL/GenBank/DDBJ databases">
        <title>Genome sequence of Kobresia littledalei, the first chromosome-level genome in the family Cyperaceae.</title>
        <authorList>
            <person name="Qu G."/>
        </authorList>
    </citation>
    <scope>NUCLEOTIDE SEQUENCE</scope>
    <source>
        <strain evidence="9">C.B.Clarke</strain>
        <tissue evidence="9">Leaf</tissue>
    </source>
</reference>
<dbReference type="InterPro" id="IPR041118">
    <property type="entry name" value="Rx_N"/>
</dbReference>